<evidence type="ECO:0000313" key="4">
    <source>
        <dbReference type="Proteomes" id="UP000178565"/>
    </source>
</evidence>
<sequence>MRKKVFKIALLTFALLLVLTFLLTFPASPFLKIANPLSKIDICRDCNVIFITMTNLRYDHMSFNGYSRPTTPNLDKLAKESLVFDNAFSHASWTLPEAISIYTSLYPYQHGVMNRYDGSTLSKDTPTLIEVLKKAGYTTAAFTGGFDYNTDFGLTNRFDTYRECTKGQAASYPRQAGPRAGGPSLYGELTCTIPQAIDYLDAQRNSKFFLHVQGFDTHCPFSQNGGKIFDPDYQGEIDFSDCLWTFDRTQPQIKDGKTYYPVYFSKTGTDKQILLAEEDIKHLITIYDEAIVSADEAIGKLLDKVKSLGVWDKTIIVFTSEHGDMFGKQGRFMRGGPLRGTFYDDVLHIPLFIKIPNLESKKIDGLVQQIDLTPTLLNFLGLPEQFHMEGQSLVPLIYQNKQVNDYVFAGAQFSPADINPYFNKQTRVETIRSKSWKLIQEYIAGEKDKDEPQQELFDIQNDPEESTNLAGSRIDMLDNLASKLEEWSKKIRGK</sequence>
<dbReference type="Gene3D" id="3.40.720.10">
    <property type="entry name" value="Alkaline Phosphatase, subunit A"/>
    <property type="match status" value="1"/>
</dbReference>
<dbReference type="InterPro" id="IPR017850">
    <property type="entry name" value="Alkaline_phosphatase_core_sf"/>
</dbReference>
<proteinExistence type="predicted"/>
<gene>
    <name evidence="3" type="ORF">A3B45_01690</name>
</gene>
<reference evidence="3 4" key="1">
    <citation type="journal article" date="2016" name="Nat. Commun.">
        <title>Thousands of microbial genomes shed light on interconnected biogeochemical processes in an aquifer system.</title>
        <authorList>
            <person name="Anantharaman K."/>
            <person name="Brown C.T."/>
            <person name="Hug L.A."/>
            <person name="Sharon I."/>
            <person name="Castelle C.J."/>
            <person name="Probst A.J."/>
            <person name="Thomas B.C."/>
            <person name="Singh A."/>
            <person name="Wilkins M.J."/>
            <person name="Karaoz U."/>
            <person name="Brodie E.L."/>
            <person name="Williams K.H."/>
            <person name="Hubbard S.S."/>
            <person name="Banfield J.F."/>
        </authorList>
    </citation>
    <scope>NUCLEOTIDE SEQUENCE [LARGE SCALE GENOMIC DNA]</scope>
</reference>
<dbReference type="PANTHER" id="PTHR43751:SF3">
    <property type="entry name" value="SULFATASE N-TERMINAL DOMAIN-CONTAINING PROTEIN"/>
    <property type="match status" value="1"/>
</dbReference>
<dbReference type="SUPFAM" id="SSF53649">
    <property type="entry name" value="Alkaline phosphatase-like"/>
    <property type="match status" value="1"/>
</dbReference>
<dbReference type="AlphaFoldDB" id="A0A1F5KSI3"/>
<protein>
    <recommendedName>
        <fullName evidence="2">Sulfatase N-terminal domain-containing protein</fullName>
    </recommendedName>
</protein>
<dbReference type="STRING" id="1797785.A3B45_01690"/>
<dbReference type="InterPro" id="IPR000917">
    <property type="entry name" value="Sulfatase_N"/>
</dbReference>
<dbReference type="EMBL" id="MFDM01000012">
    <property type="protein sequence ID" value="OGE43789.1"/>
    <property type="molecule type" value="Genomic_DNA"/>
</dbReference>
<dbReference type="PANTHER" id="PTHR43751">
    <property type="entry name" value="SULFATASE"/>
    <property type="match status" value="1"/>
</dbReference>
<evidence type="ECO:0000259" key="2">
    <source>
        <dbReference type="Pfam" id="PF00884"/>
    </source>
</evidence>
<dbReference type="Pfam" id="PF00884">
    <property type="entry name" value="Sulfatase"/>
    <property type="match status" value="1"/>
</dbReference>
<dbReference type="CDD" id="cd16148">
    <property type="entry name" value="sulfatase_like"/>
    <property type="match status" value="1"/>
</dbReference>
<feature type="region of interest" description="Disordered" evidence="1">
    <location>
        <begin position="449"/>
        <end position="469"/>
    </location>
</feature>
<name>A0A1F5KSI3_9BACT</name>
<evidence type="ECO:0000256" key="1">
    <source>
        <dbReference type="SAM" id="MobiDB-lite"/>
    </source>
</evidence>
<comment type="caution">
    <text evidence="3">The sequence shown here is derived from an EMBL/GenBank/DDBJ whole genome shotgun (WGS) entry which is preliminary data.</text>
</comment>
<feature type="domain" description="Sulfatase N-terminal" evidence="2">
    <location>
        <begin position="47"/>
        <end position="381"/>
    </location>
</feature>
<evidence type="ECO:0000313" key="3">
    <source>
        <dbReference type="EMBL" id="OGE43789.1"/>
    </source>
</evidence>
<dbReference type="Proteomes" id="UP000178565">
    <property type="component" value="Unassembled WGS sequence"/>
</dbReference>
<accession>A0A1F5KSI3</accession>
<organism evidence="3 4">
    <name type="scientific">Candidatus Daviesbacteria bacterium RIFCSPLOWO2_01_FULL_39_12</name>
    <dbReference type="NCBI Taxonomy" id="1797785"/>
    <lineage>
        <taxon>Bacteria</taxon>
        <taxon>Candidatus Daviesiibacteriota</taxon>
    </lineage>
</organism>
<dbReference type="InterPro" id="IPR052701">
    <property type="entry name" value="GAG_Ulvan_Degrading_Sulfatases"/>
</dbReference>
<dbReference type="Gene3D" id="3.30.1120.10">
    <property type="match status" value="1"/>
</dbReference>